<gene>
    <name evidence="1" type="ORF">FGO68_gene3937</name>
</gene>
<dbReference type="OrthoDB" id="297511at2759"/>
<name>A0A8J8NG72_HALGN</name>
<accession>A0A8J8NG72</accession>
<keyword evidence="2" id="KW-1185">Reference proteome</keyword>
<dbReference type="Proteomes" id="UP000785679">
    <property type="component" value="Unassembled WGS sequence"/>
</dbReference>
<dbReference type="AlphaFoldDB" id="A0A8J8NG72"/>
<dbReference type="EMBL" id="RRYP01017047">
    <property type="protein sequence ID" value="TNV74397.1"/>
    <property type="molecule type" value="Genomic_DNA"/>
</dbReference>
<sequence>MLKYKIKAYAILSECFLKLRLKQAKIYITKYLMCSWKLNKPNDELKGYEQMGKFYYYEGNIEKAQFYHNKMIQGEILVLFC</sequence>
<evidence type="ECO:0000313" key="1">
    <source>
        <dbReference type="EMBL" id="TNV74397.1"/>
    </source>
</evidence>
<dbReference type="InterPro" id="IPR011990">
    <property type="entry name" value="TPR-like_helical_dom_sf"/>
</dbReference>
<comment type="caution">
    <text evidence="1">The sequence shown here is derived from an EMBL/GenBank/DDBJ whole genome shotgun (WGS) entry which is preliminary data.</text>
</comment>
<evidence type="ECO:0000313" key="2">
    <source>
        <dbReference type="Proteomes" id="UP000785679"/>
    </source>
</evidence>
<proteinExistence type="predicted"/>
<protein>
    <submittedName>
        <fullName evidence="1">Uncharacterized protein</fullName>
    </submittedName>
</protein>
<reference evidence="1" key="1">
    <citation type="submission" date="2019-06" db="EMBL/GenBank/DDBJ databases">
        <authorList>
            <person name="Zheng W."/>
        </authorList>
    </citation>
    <scope>NUCLEOTIDE SEQUENCE</scope>
    <source>
        <strain evidence="1">QDHG01</strain>
    </source>
</reference>
<organism evidence="1 2">
    <name type="scientific">Halteria grandinella</name>
    <dbReference type="NCBI Taxonomy" id="5974"/>
    <lineage>
        <taxon>Eukaryota</taxon>
        <taxon>Sar</taxon>
        <taxon>Alveolata</taxon>
        <taxon>Ciliophora</taxon>
        <taxon>Intramacronucleata</taxon>
        <taxon>Spirotrichea</taxon>
        <taxon>Stichotrichia</taxon>
        <taxon>Sporadotrichida</taxon>
        <taxon>Halteriidae</taxon>
        <taxon>Halteria</taxon>
    </lineage>
</organism>
<dbReference type="SUPFAM" id="SSF48452">
    <property type="entry name" value="TPR-like"/>
    <property type="match status" value="1"/>
</dbReference>